<dbReference type="SUPFAM" id="SSF52029">
    <property type="entry name" value="GroEL apical domain-like"/>
    <property type="match status" value="1"/>
</dbReference>
<dbReference type="GO" id="GO:0005737">
    <property type="term" value="C:cytoplasm"/>
    <property type="evidence" value="ECO:0007669"/>
    <property type="project" value="TreeGrafter"/>
</dbReference>
<dbReference type="InterPro" id="IPR002423">
    <property type="entry name" value="Cpn60/GroEL/TCP-1"/>
</dbReference>
<dbReference type="GO" id="GO:0051082">
    <property type="term" value="F:unfolded protein binding"/>
    <property type="evidence" value="ECO:0007669"/>
    <property type="project" value="InterPro"/>
</dbReference>
<dbReference type="GO" id="GO:0005524">
    <property type="term" value="F:ATP binding"/>
    <property type="evidence" value="ECO:0007669"/>
    <property type="project" value="InterPro"/>
</dbReference>
<dbReference type="GO" id="GO:0060271">
    <property type="term" value="P:cilium assembly"/>
    <property type="evidence" value="ECO:0007669"/>
    <property type="project" value="InterPro"/>
</dbReference>
<name>A0AAD3DFY0_9CHLO</name>
<dbReference type="Pfam" id="PF00118">
    <property type="entry name" value="Cpn60_TCP1"/>
    <property type="match status" value="1"/>
</dbReference>
<dbReference type="Gene3D" id="3.50.7.10">
    <property type="entry name" value="GroEL"/>
    <property type="match status" value="1"/>
</dbReference>
<organism evidence="1 2">
    <name type="scientific">Astrephomene gubernaculifera</name>
    <dbReference type="NCBI Taxonomy" id="47775"/>
    <lineage>
        <taxon>Eukaryota</taxon>
        <taxon>Viridiplantae</taxon>
        <taxon>Chlorophyta</taxon>
        <taxon>core chlorophytes</taxon>
        <taxon>Chlorophyceae</taxon>
        <taxon>CS clade</taxon>
        <taxon>Chlamydomonadales</taxon>
        <taxon>Astrephomenaceae</taxon>
        <taxon>Astrephomene</taxon>
    </lineage>
</organism>
<dbReference type="InterPro" id="IPR027409">
    <property type="entry name" value="GroEL-like_apical_dom_sf"/>
</dbReference>
<proteinExistence type="predicted"/>
<dbReference type="PANTHER" id="PTHR46787:SF1">
    <property type="entry name" value="MOLECULAR CHAPERONE MKKS"/>
    <property type="match status" value="1"/>
</dbReference>
<dbReference type="Gene3D" id="1.10.560.10">
    <property type="entry name" value="GroEL-like equatorial domain"/>
    <property type="match status" value="1"/>
</dbReference>
<accession>A0AAD3DFY0</accession>
<dbReference type="SUPFAM" id="SSF48592">
    <property type="entry name" value="GroEL equatorial domain-like"/>
    <property type="match status" value="1"/>
</dbReference>
<dbReference type="EMBL" id="BMAR01000001">
    <property type="protein sequence ID" value="GFR41099.1"/>
    <property type="molecule type" value="Genomic_DNA"/>
</dbReference>
<feature type="non-terminal residue" evidence="1">
    <location>
        <position position="545"/>
    </location>
</feature>
<gene>
    <name evidence="1" type="ORF">Agub_g1743</name>
</gene>
<sequence>LFMRCTQMAALVRSCKFCADLALSCYGPLGRLKALKAAPNTPASVFTSTSGPLFQGVRPTHPFEQLLASGTAQAQHAQFGDGGLSCTFLAARLVQAALQGASTRRDIHEACCTLQAVGDRLQESLAGIASSVPQDCSLKQLLGLCRGVVRPKLGCLLDDGELEQLVALLVEAFVLTLPDAHPAGDPTAVPPAMRVALHTLRGAPLGDSRVVRGVVLPADDLPPGALRLLRPAEPAGAGAADAAGAGGFAVGEVGLLLFSGALDTRASQHDSTAPAAAAGAVVVVQEQSTAAQDDVEDEELERLVEALSQLLSCMRDVRLLMCQKGIHPAIQAWLLSRGVVPVQRLGTACVSSLSLASGCVPLEGLLDVTSVAPGRGFCHVTVDVEAINGVQLVKVQSAAASRHTSCAAATLVLGCPSDAVIEHIKHATESALKLLRVTMGQAPAAVPGCGFTEQSLAKDLEEWSTKIPGHTGRQVTLIKATAQALRDIARASTPQESDRLVQGSLHLAVCNSHKIIFDSYPCKAAALQRAVYVAIQLAKLSCQSL</sequence>
<dbReference type="PANTHER" id="PTHR46787">
    <property type="entry name" value="SYNDROMES PUTATIVE CHAPERONIN-RELATED"/>
    <property type="match status" value="1"/>
</dbReference>
<evidence type="ECO:0000313" key="2">
    <source>
        <dbReference type="Proteomes" id="UP001054857"/>
    </source>
</evidence>
<comment type="caution">
    <text evidence="1">The sequence shown here is derived from an EMBL/GenBank/DDBJ whole genome shotgun (WGS) entry which is preliminary data.</text>
</comment>
<dbReference type="Proteomes" id="UP001054857">
    <property type="component" value="Unassembled WGS sequence"/>
</dbReference>
<dbReference type="GO" id="GO:0051131">
    <property type="term" value="P:chaperone-mediated protein complex assembly"/>
    <property type="evidence" value="ECO:0007669"/>
    <property type="project" value="TreeGrafter"/>
</dbReference>
<dbReference type="GO" id="GO:0005634">
    <property type="term" value="C:nucleus"/>
    <property type="evidence" value="ECO:0007669"/>
    <property type="project" value="TreeGrafter"/>
</dbReference>
<dbReference type="Gene3D" id="3.30.260.10">
    <property type="entry name" value="TCP-1-like chaperonin intermediate domain"/>
    <property type="match status" value="1"/>
</dbReference>
<keyword evidence="2" id="KW-1185">Reference proteome</keyword>
<protein>
    <submittedName>
        <fullName evidence="1">Uncharacterized protein</fullName>
    </submittedName>
</protein>
<dbReference type="GO" id="GO:0032502">
    <property type="term" value="P:developmental process"/>
    <property type="evidence" value="ECO:0007669"/>
    <property type="project" value="TreeGrafter"/>
</dbReference>
<dbReference type="AlphaFoldDB" id="A0AAD3DFY0"/>
<evidence type="ECO:0000313" key="1">
    <source>
        <dbReference type="EMBL" id="GFR41099.1"/>
    </source>
</evidence>
<dbReference type="InterPro" id="IPR027410">
    <property type="entry name" value="TCP-1-like_intermed_sf"/>
</dbReference>
<dbReference type="GO" id="GO:0006457">
    <property type="term" value="P:protein folding"/>
    <property type="evidence" value="ECO:0007669"/>
    <property type="project" value="InterPro"/>
</dbReference>
<reference evidence="1 2" key="1">
    <citation type="journal article" date="2021" name="Sci. Rep.">
        <title>Genome sequencing of the multicellular alga Astrephomene provides insights into convergent evolution of germ-soma differentiation.</title>
        <authorList>
            <person name="Yamashita S."/>
            <person name="Yamamoto K."/>
            <person name="Matsuzaki R."/>
            <person name="Suzuki S."/>
            <person name="Yamaguchi H."/>
            <person name="Hirooka S."/>
            <person name="Minakuchi Y."/>
            <person name="Miyagishima S."/>
            <person name="Kawachi M."/>
            <person name="Toyoda A."/>
            <person name="Nozaki H."/>
        </authorList>
    </citation>
    <scope>NUCLEOTIDE SEQUENCE [LARGE SCALE GENOMIC DNA]</scope>
    <source>
        <strain evidence="1 2">NIES-4017</strain>
    </source>
</reference>
<dbReference type="InterPro" id="IPR027413">
    <property type="entry name" value="GROEL-like_equatorial_sf"/>
</dbReference>
<dbReference type="InterPro" id="IPR028790">
    <property type="entry name" value="MKKS"/>
</dbReference>